<dbReference type="PANTHER" id="PTHR43884:SF20">
    <property type="entry name" value="ACYL-COA DEHYDROGENASE FADE28"/>
    <property type="match status" value="1"/>
</dbReference>
<keyword evidence="5" id="KW-0560">Oxidoreductase</keyword>
<dbReference type="AlphaFoldDB" id="A0A7L4YQ48"/>
<dbReference type="Proteomes" id="UP000463857">
    <property type="component" value="Chromosome"/>
</dbReference>
<keyword evidence="9" id="KW-1185">Reference proteome</keyword>
<dbReference type="InParanoid" id="A0A7L4YQ48"/>
<protein>
    <submittedName>
        <fullName evidence="8">Acyl-CoA dehydrogenase</fullName>
    </submittedName>
</protein>
<dbReference type="KEGG" id="eke:EK0264_14600"/>
<dbReference type="InterPro" id="IPR037069">
    <property type="entry name" value="AcylCoA_DH/ox_N_sf"/>
</dbReference>
<dbReference type="Gene3D" id="1.20.140.10">
    <property type="entry name" value="Butyryl-CoA Dehydrogenase, subunit A, domain 3"/>
    <property type="match status" value="1"/>
</dbReference>
<reference evidence="8 9" key="1">
    <citation type="journal article" date="2018" name="Int. J. Syst. Evol. Microbiol.">
        <title>Epidermidibacterium keratini gen. nov., sp. nov., a member of the family Sporichthyaceae, isolated from keratin epidermis.</title>
        <authorList>
            <person name="Lee D.G."/>
            <person name="Trujillo M.E."/>
            <person name="Kang S."/>
            <person name="Nam J.J."/>
            <person name="Kim Y.J."/>
        </authorList>
    </citation>
    <scope>NUCLEOTIDE SEQUENCE [LARGE SCALE GENOMIC DNA]</scope>
    <source>
        <strain evidence="8 9">EPI-7</strain>
    </source>
</reference>
<evidence type="ECO:0000256" key="3">
    <source>
        <dbReference type="ARBA" id="ARBA00022630"/>
    </source>
</evidence>
<comment type="cofactor">
    <cofactor evidence="1">
        <name>FAD</name>
        <dbReference type="ChEBI" id="CHEBI:57692"/>
    </cofactor>
</comment>
<evidence type="ECO:0000259" key="7">
    <source>
        <dbReference type="Pfam" id="PF02771"/>
    </source>
</evidence>
<evidence type="ECO:0000259" key="6">
    <source>
        <dbReference type="Pfam" id="PF00441"/>
    </source>
</evidence>
<gene>
    <name evidence="8" type="ORF">EK0264_14600</name>
</gene>
<dbReference type="OrthoDB" id="8677713at2"/>
<name>A0A7L4YQ48_9ACTN</name>
<dbReference type="InterPro" id="IPR013786">
    <property type="entry name" value="AcylCoA_DH/ox_N"/>
</dbReference>
<evidence type="ECO:0000313" key="8">
    <source>
        <dbReference type="EMBL" id="QHC01395.1"/>
    </source>
</evidence>
<keyword evidence="4" id="KW-0274">FAD</keyword>
<evidence type="ECO:0000313" key="9">
    <source>
        <dbReference type="Proteomes" id="UP000463857"/>
    </source>
</evidence>
<dbReference type="PANTHER" id="PTHR43884">
    <property type="entry name" value="ACYL-COA DEHYDROGENASE"/>
    <property type="match status" value="1"/>
</dbReference>
<dbReference type="InterPro" id="IPR009075">
    <property type="entry name" value="AcylCo_DH/oxidase_C"/>
</dbReference>
<organism evidence="8 9">
    <name type="scientific">Epidermidibacterium keratini</name>
    <dbReference type="NCBI Taxonomy" id="1891644"/>
    <lineage>
        <taxon>Bacteria</taxon>
        <taxon>Bacillati</taxon>
        <taxon>Actinomycetota</taxon>
        <taxon>Actinomycetes</taxon>
        <taxon>Sporichthyales</taxon>
        <taxon>Sporichthyaceae</taxon>
        <taxon>Epidermidibacterium</taxon>
    </lineage>
</organism>
<feature type="domain" description="Acyl-CoA dehydrogenase/oxidase N-terminal" evidence="7">
    <location>
        <begin position="22"/>
        <end position="119"/>
    </location>
</feature>
<dbReference type="SUPFAM" id="SSF47203">
    <property type="entry name" value="Acyl-CoA dehydrogenase C-terminal domain-like"/>
    <property type="match status" value="1"/>
</dbReference>
<dbReference type="Gene3D" id="1.10.540.10">
    <property type="entry name" value="Acyl-CoA dehydrogenase/oxidase, N-terminal domain"/>
    <property type="match status" value="1"/>
</dbReference>
<comment type="similarity">
    <text evidence="2">Belongs to the acyl-CoA dehydrogenase family.</text>
</comment>
<evidence type="ECO:0000256" key="2">
    <source>
        <dbReference type="ARBA" id="ARBA00009347"/>
    </source>
</evidence>
<dbReference type="InterPro" id="IPR009100">
    <property type="entry name" value="AcylCoA_DH/oxidase_NM_dom_sf"/>
</dbReference>
<proteinExistence type="inferred from homology"/>
<dbReference type="FunCoup" id="A0A7L4YQ48">
    <property type="interactions" value="3"/>
</dbReference>
<dbReference type="GO" id="GO:0050660">
    <property type="term" value="F:flavin adenine dinucleotide binding"/>
    <property type="evidence" value="ECO:0007669"/>
    <property type="project" value="InterPro"/>
</dbReference>
<sequence length="369" mass="38356">MSVVDQQAPLGSQYELIETDIEREVASSLRQLLGREATWQDVLARTESDEPVDRALWKRIAVDQGLAGLAVPESLGGAGASWREVGVVMEELGRACAPVPYLGSAVLSTALLLEIGADELVGQLASGERTAALAVRLTCSPATPGTLPVSVADDRLSGSVPVVADALAADVLIVPTADGVYAVEASDAVITPTVSLDMTRPLADVSFDDAPGVRLSSGDPSDALGSALTIGAAMLANEQAGVAAQSLETALAYMKQRYQFGRLIGSYQALKHRMADVYVALSQLRAAAKYAAACAGEADPDLPVATAVAQAQGSTTAVLAAQECLQMHGGQGMTWENPSHLYLKRAKADSLALGRADQYRAWLGSLVGI</sequence>
<dbReference type="Pfam" id="PF00441">
    <property type="entry name" value="Acyl-CoA_dh_1"/>
    <property type="match status" value="1"/>
</dbReference>
<dbReference type="SUPFAM" id="SSF56645">
    <property type="entry name" value="Acyl-CoA dehydrogenase NM domain-like"/>
    <property type="match status" value="1"/>
</dbReference>
<dbReference type="Pfam" id="PF02771">
    <property type="entry name" value="Acyl-CoA_dh_N"/>
    <property type="match status" value="1"/>
</dbReference>
<evidence type="ECO:0000256" key="1">
    <source>
        <dbReference type="ARBA" id="ARBA00001974"/>
    </source>
</evidence>
<dbReference type="EMBL" id="CP047156">
    <property type="protein sequence ID" value="QHC01395.1"/>
    <property type="molecule type" value="Genomic_DNA"/>
</dbReference>
<accession>A0A7L4YQ48</accession>
<keyword evidence="3" id="KW-0285">Flavoprotein</keyword>
<dbReference type="InterPro" id="IPR036250">
    <property type="entry name" value="AcylCo_DH-like_C"/>
</dbReference>
<evidence type="ECO:0000256" key="5">
    <source>
        <dbReference type="ARBA" id="ARBA00023002"/>
    </source>
</evidence>
<feature type="domain" description="Acyl-CoA dehydrogenase/oxidase C-terminal" evidence="6">
    <location>
        <begin position="226"/>
        <end position="355"/>
    </location>
</feature>
<dbReference type="GO" id="GO:0003995">
    <property type="term" value="F:acyl-CoA dehydrogenase activity"/>
    <property type="evidence" value="ECO:0007669"/>
    <property type="project" value="TreeGrafter"/>
</dbReference>
<evidence type="ECO:0000256" key="4">
    <source>
        <dbReference type="ARBA" id="ARBA00022827"/>
    </source>
</evidence>
<dbReference type="RefSeq" id="WP_159546532.1">
    <property type="nucleotide sequence ID" value="NZ_CP047156.1"/>
</dbReference>